<dbReference type="AlphaFoldDB" id="A8P132"/>
<dbReference type="eggNOG" id="ENOG502SH8Q">
    <property type="taxonomic scope" value="Eukaryota"/>
</dbReference>
<reference evidence="2 3" key="1">
    <citation type="journal article" date="2010" name="Proc. Natl. Acad. Sci. U.S.A.">
        <title>Insights into evolution of multicellular fungi from the assembled chromosomes of the mushroom Coprinopsis cinerea (Coprinus cinereus).</title>
        <authorList>
            <person name="Stajich J.E."/>
            <person name="Wilke S.K."/>
            <person name="Ahren D."/>
            <person name="Au C.H."/>
            <person name="Birren B.W."/>
            <person name="Borodovsky M."/>
            <person name="Burns C."/>
            <person name="Canback B."/>
            <person name="Casselton L.A."/>
            <person name="Cheng C.K."/>
            <person name="Deng J."/>
            <person name="Dietrich F.S."/>
            <person name="Fargo D.C."/>
            <person name="Farman M.L."/>
            <person name="Gathman A.C."/>
            <person name="Goldberg J."/>
            <person name="Guigo R."/>
            <person name="Hoegger P.J."/>
            <person name="Hooker J.B."/>
            <person name="Huggins A."/>
            <person name="James T.Y."/>
            <person name="Kamada T."/>
            <person name="Kilaru S."/>
            <person name="Kodira C."/>
            <person name="Kues U."/>
            <person name="Kupfer D."/>
            <person name="Kwan H.S."/>
            <person name="Lomsadze A."/>
            <person name="Li W."/>
            <person name="Lilly W.W."/>
            <person name="Ma L.J."/>
            <person name="Mackey A.J."/>
            <person name="Manning G."/>
            <person name="Martin F."/>
            <person name="Muraguchi H."/>
            <person name="Natvig D.O."/>
            <person name="Palmerini H."/>
            <person name="Ramesh M.A."/>
            <person name="Rehmeyer C.J."/>
            <person name="Roe B.A."/>
            <person name="Shenoy N."/>
            <person name="Stanke M."/>
            <person name="Ter-Hovhannisyan V."/>
            <person name="Tunlid A."/>
            <person name="Velagapudi R."/>
            <person name="Vision T.J."/>
            <person name="Zeng Q."/>
            <person name="Zolan M.E."/>
            <person name="Pukkila P.J."/>
        </authorList>
    </citation>
    <scope>NUCLEOTIDE SEQUENCE [LARGE SCALE GENOMIC DNA]</scope>
    <source>
        <strain evidence="3">Okayama-7 / 130 / ATCC MYA-4618 / FGSC 9003</strain>
    </source>
</reference>
<proteinExistence type="predicted"/>
<sequence length="545" mass="59846">MYAPRRSHSRAPSPMPIGPPMPSTTPTYAVPLPSAPMPTGDAMMNAMHTMGTMPGAMGGAGHTLRRPPSQAEFKVEKVARPPSSMANRYSPQNVNANAEVYFDENVYRQKVAALVAAKDRPAFATTGYVFVEPGQVVLFFRSKSGITQSLDFPIDVEYNSPPALDVLVAACRPHQTSDYNGYMDRESLFYPPTLPLTTSLEISNFPILDAVKNALFPNLPTGHYLTAVKDKLEVLLDGGRLERQIAHLRNDGRAATILLTLPVRFQGGAVVVREPISGMQERFVSKTHPSPPGTAARESLEWVAFLANCDYETEIVDKGYRVMMSYGVYVKNFSADGAVRFDSLSIPTDAFFDMLAPVMNMSRGRKIGFYLSHDYGVNPSVVTAQALVPQLKGGDYLLYHAFKMYKLNPELHWAAGEYIWPSERLVEFFSEDIETSPTLKSAPPRIPIPYGGPSIAPGMRPGTVPPPPFPYGSPQQHHQFGQEHDPLRSKVEESGGQLFADAGVTVLTDWNNPASANGAVERVPFISHGELKKFVVNVLMVVYVP</sequence>
<evidence type="ECO:0000256" key="1">
    <source>
        <dbReference type="SAM" id="MobiDB-lite"/>
    </source>
</evidence>
<organism evidence="2 3">
    <name type="scientific">Coprinopsis cinerea (strain Okayama-7 / 130 / ATCC MYA-4618 / FGSC 9003)</name>
    <name type="common">Inky cap fungus</name>
    <name type="synonym">Hormographiella aspergillata</name>
    <dbReference type="NCBI Taxonomy" id="240176"/>
    <lineage>
        <taxon>Eukaryota</taxon>
        <taxon>Fungi</taxon>
        <taxon>Dikarya</taxon>
        <taxon>Basidiomycota</taxon>
        <taxon>Agaricomycotina</taxon>
        <taxon>Agaricomycetes</taxon>
        <taxon>Agaricomycetidae</taxon>
        <taxon>Agaricales</taxon>
        <taxon>Agaricineae</taxon>
        <taxon>Psathyrellaceae</taxon>
        <taxon>Coprinopsis</taxon>
    </lineage>
</organism>
<keyword evidence="3" id="KW-1185">Reference proteome</keyword>
<dbReference type="VEuPathDB" id="FungiDB:CC1G_07504"/>
<dbReference type="Proteomes" id="UP000001861">
    <property type="component" value="Unassembled WGS sequence"/>
</dbReference>
<dbReference type="RefSeq" id="XP_001838014.1">
    <property type="nucleotide sequence ID" value="XM_001837962.2"/>
</dbReference>
<evidence type="ECO:0000313" key="3">
    <source>
        <dbReference type="Proteomes" id="UP000001861"/>
    </source>
</evidence>
<name>A8P132_COPC7</name>
<dbReference type="InParanoid" id="A8P132"/>
<dbReference type="GeneID" id="6014581"/>
<dbReference type="OMA" id="WTAGGYV"/>
<feature type="region of interest" description="Disordered" evidence="1">
    <location>
        <begin position="1"/>
        <end position="25"/>
    </location>
</feature>
<feature type="compositionally biased region" description="Pro residues" evidence="1">
    <location>
        <begin position="13"/>
        <end position="23"/>
    </location>
</feature>
<comment type="caution">
    <text evidence="2">The sequence shown here is derived from an EMBL/GenBank/DDBJ whole genome shotgun (WGS) entry which is preliminary data.</text>
</comment>
<evidence type="ECO:0000313" key="2">
    <source>
        <dbReference type="EMBL" id="EAU83769.1"/>
    </source>
</evidence>
<dbReference type="EMBL" id="AACS02000006">
    <property type="protein sequence ID" value="EAU83769.1"/>
    <property type="molecule type" value="Genomic_DNA"/>
</dbReference>
<accession>A8P132</accession>
<gene>
    <name evidence="2" type="ORF">CC1G_07504</name>
</gene>
<dbReference type="OrthoDB" id="3166447at2759"/>
<protein>
    <submittedName>
        <fullName evidence="2">Uncharacterized protein</fullName>
    </submittedName>
</protein>
<dbReference type="KEGG" id="cci:CC1G_07504"/>